<reference evidence="1 2" key="1">
    <citation type="journal article" date="2023" name="G3 (Bethesda)">
        <title>A chromosome-length genome assembly and annotation of blackberry (Rubus argutus, cv. 'Hillquist').</title>
        <authorList>
            <person name="Bruna T."/>
            <person name="Aryal R."/>
            <person name="Dudchenko O."/>
            <person name="Sargent D.J."/>
            <person name="Mead D."/>
            <person name="Buti M."/>
            <person name="Cavallini A."/>
            <person name="Hytonen T."/>
            <person name="Andres J."/>
            <person name="Pham M."/>
            <person name="Weisz D."/>
            <person name="Mascagni F."/>
            <person name="Usai G."/>
            <person name="Natali L."/>
            <person name="Bassil N."/>
            <person name="Fernandez G.E."/>
            <person name="Lomsadze A."/>
            <person name="Armour M."/>
            <person name="Olukolu B."/>
            <person name="Poorten T."/>
            <person name="Britton C."/>
            <person name="Davik J."/>
            <person name="Ashrafi H."/>
            <person name="Aiden E.L."/>
            <person name="Borodovsky M."/>
            <person name="Worthington M."/>
        </authorList>
    </citation>
    <scope>NUCLEOTIDE SEQUENCE [LARGE SCALE GENOMIC DNA]</scope>
    <source>
        <strain evidence="1">PI 553951</strain>
    </source>
</reference>
<gene>
    <name evidence="1" type="ORF">M0R45_010263</name>
</gene>
<evidence type="ECO:0000313" key="2">
    <source>
        <dbReference type="Proteomes" id="UP001457282"/>
    </source>
</evidence>
<comment type="caution">
    <text evidence="1">The sequence shown here is derived from an EMBL/GenBank/DDBJ whole genome shotgun (WGS) entry which is preliminary data.</text>
</comment>
<dbReference type="EMBL" id="JBEDUW010000002">
    <property type="protein sequence ID" value="KAK9944707.1"/>
    <property type="molecule type" value="Genomic_DNA"/>
</dbReference>
<proteinExistence type="predicted"/>
<accession>A0AAW1Y788</accession>
<evidence type="ECO:0000313" key="1">
    <source>
        <dbReference type="EMBL" id="KAK9944707.1"/>
    </source>
</evidence>
<organism evidence="1 2">
    <name type="scientific">Rubus argutus</name>
    <name type="common">Southern blackberry</name>
    <dbReference type="NCBI Taxonomy" id="59490"/>
    <lineage>
        <taxon>Eukaryota</taxon>
        <taxon>Viridiplantae</taxon>
        <taxon>Streptophyta</taxon>
        <taxon>Embryophyta</taxon>
        <taxon>Tracheophyta</taxon>
        <taxon>Spermatophyta</taxon>
        <taxon>Magnoliopsida</taxon>
        <taxon>eudicotyledons</taxon>
        <taxon>Gunneridae</taxon>
        <taxon>Pentapetalae</taxon>
        <taxon>rosids</taxon>
        <taxon>fabids</taxon>
        <taxon>Rosales</taxon>
        <taxon>Rosaceae</taxon>
        <taxon>Rosoideae</taxon>
        <taxon>Rosoideae incertae sedis</taxon>
        <taxon>Rubus</taxon>
    </lineage>
</organism>
<protein>
    <submittedName>
        <fullName evidence="1">Uncharacterized protein</fullName>
    </submittedName>
</protein>
<sequence>MALFLLKLIFFAVNLISNLVSRLIFSTIAHLLVLLIQGFKLPGQAIHGALGLVSEVIKSCFEYFLGLVMEAISTLISTFFDYLIESVTGSSAVTTSTIGDLLEKTKTSLNALTDFKEVFEGLPEMIFNMVMDLWNNYKDALGYVAENA</sequence>
<dbReference type="Proteomes" id="UP001457282">
    <property type="component" value="Unassembled WGS sequence"/>
</dbReference>
<dbReference type="AlphaFoldDB" id="A0AAW1Y788"/>
<keyword evidence="2" id="KW-1185">Reference proteome</keyword>
<name>A0AAW1Y788_RUBAR</name>